<dbReference type="RefSeq" id="WP_122197459.1">
    <property type="nucleotide sequence ID" value="NZ_JBHSKC010000052.1"/>
</dbReference>
<evidence type="ECO:0000256" key="2">
    <source>
        <dbReference type="ARBA" id="ARBA00023015"/>
    </source>
</evidence>
<evidence type="ECO:0000256" key="3">
    <source>
        <dbReference type="ARBA" id="ARBA00023125"/>
    </source>
</evidence>
<dbReference type="Pfam" id="PF00440">
    <property type="entry name" value="TetR_N"/>
    <property type="match status" value="1"/>
</dbReference>
<dbReference type="InterPro" id="IPR001647">
    <property type="entry name" value="HTH_TetR"/>
</dbReference>
<dbReference type="OrthoDB" id="3572434at2"/>
<dbReference type="Pfam" id="PF13977">
    <property type="entry name" value="TetR_C_6"/>
    <property type="match status" value="1"/>
</dbReference>
<dbReference type="SUPFAM" id="SSF48498">
    <property type="entry name" value="Tetracyclin repressor-like, C-terminal domain"/>
    <property type="match status" value="1"/>
</dbReference>
<evidence type="ECO:0000256" key="4">
    <source>
        <dbReference type="ARBA" id="ARBA00023163"/>
    </source>
</evidence>
<dbReference type="InterPro" id="IPR036271">
    <property type="entry name" value="Tet_transcr_reg_TetR-rel_C_sf"/>
</dbReference>
<dbReference type="SUPFAM" id="SSF46689">
    <property type="entry name" value="Homeodomain-like"/>
    <property type="match status" value="1"/>
</dbReference>
<keyword evidence="2" id="KW-0805">Transcription regulation</keyword>
<keyword evidence="8" id="KW-1185">Reference proteome</keyword>
<dbReference type="InterPro" id="IPR039538">
    <property type="entry name" value="BetI_C"/>
</dbReference>
<dbReference type="EMBL" id="RFFG01000060">
    <property type="protein sequence ID" value="RMI39961.1"/>
    <property type="molecule type" value="Genomic_DNA"/>
</dbReference>
<gene>
    <name evidence="7" type="ORF">EBO15_28110</name>
</gene>
<proteinExistence type="predicted"/>
<keyword evidence="4" id="KW-0804">Transcription</keyword>
<dbReference type="AlphaFoldDB" id="A0A3M2LR70"/>
<feature type="domain" description="HTH tetR-type" evidence="6">
    <location>
        <begin position="6"/>
        <end position="66"/>
    </location>
</feature>
<dbReference type="PROSITE" id="PS01081">
    <property type="entry name" value="HTH_TETR_1"/>
    <property type="match status" value="1"/>
</dbReference>
<dbReference type="PANTHER" id="PTHR47506">
    <property type="entry name" value="TRANSCRIPTIONAL REGULATORY PROTEIN"/>
    <property type="match status" value="1"/>
</dbReference>
<keyword evidence="1" id="KW-0678">Repressor</keyword>
<dbReference type="PANTHER" id="PTHR47506:SF1">
    <property type="entry name" value="HTH-TYPE TRANSCRIPTIONAL REGULATOR YJDC"/>
    <property type="match status" value="1"/>
</dbReference>
<evidence type="ECO:0000256" key="1">
    <source>
        <dbReference type="ARBA" id="ARBA00022491"/>
    </source>
</evidence>
<name>A0A3M2LR70_9ACTN</name>
<comment type="caution">
    <text evidence="7">The sequence shown here is derived from an EMBL/GenBank/DDBJ whole genome shotgun (WGS) entry which is preliminary data.</text>
</comment>
<dbReference type="InterPro" id="IPR023772">
    <property type="entry name" value="DNA-bd_HTH_TetR-type_CS"/>
</dbReference>
<dbReference type="GO" id="GO:0003677">
    <property type="term" value="F:DNA binding"/>
    <property type="evidence" value="ECO:0007669"/>
    <property type="project" value="UniProtKB-UniRule"/>
</dbReference>
<protein>
    <submittedName>
        <fullName evidence="7">TetR/AcrR family transcriptional regulator</fullName>
    </submittedName>
</protein>
<organism evidence="7 8">
    <name type="scientific">Actinomadura harenae</name>
    <dbReference type="NCBI Taxonomy" id="2483351"/>
    <lineage>
        <taxon>Bacteria</taxon>
        <taxon>Bacillati</taxon>
        <taxon>Actinomycetota</taxon>
        <taxon>Actinomycetes</taxon>
        <taxon>Streptosporangiales</taxon>
        <taxon>Thermomonosporaceae</taxon>
        <taxon>Actinomadura</taxon>
    </lineage>
</organism>
<dbReference type="Proteomes" id="UP000282674">
    <property type="component" value="Unassembled WGS sequence"/>
</dbReference>
<sequence length="193" mass="20164">MPRPRATSDADILAATGRAIGAHGPGRLTLAHVGAEAGVSPATLSQRFGSKRGLLLAFAADAAEHATEPYQNARAGHESPLAALHAVAEEFAGHMSTPEEMANHLGMLQLDLSDPEFRVHAAAHTRAVDAALQELLTDAVSKGELPPGTDVPRLARAIKITTDGSLLRWALTGDGDPADLLRADLDHLIGRTS</sequence>
<accession>A0A3M2LR70</accession>
<dbReference type="InterPro" id="IPR009057">
    <property type="entry name" value="Homeodomain-like_sf"/>
</dbReference>
<reference evidence="7 8" key="1">
    <citation type="submission" date="2018-10" db="EMBL/GenBank/DDBJ databases">
        <title>Isolation from soil.</title>
        <authorList>
            <person name="Hu J."/>
        </authorList>
    </citation>
    <scope>NUCLEOTIDE SEQUENCE [LARGE SCALE GENOMIC DNA]</scope>
    <source>
        <strain evidence="7 8">NEAU-Ht49</strain>
    </source>
</reference>
<dbReference type="PROSITE" id="PS50977">
    <property type="entry name" value="HTH_TETR_2"/>
    <property type="match status" value="1"/>
</dbReference>
<keyword evidence="3 5" id="KW-0238">DNA-binding</keyword>
<dbReference type="Gene3D" id="1.10.357.10">
    <property type="entry name" value="Tetracycline Repressor, domain 2"/>
    <property type="match status" value="1"/>
</dbReference>
<feature type="DNA-binding region" description="H-T-H motif" evidence="5">
    <location>
        <begin position="29"/>
        <end position="48"/>
    </location>
</feature>
<evidence type="ECO:0000256" key="5">
    <source>
        <dbReference type="PROSITE-ProRule" id="PRU00335"/>
    </source>
</evidence>
<evidence type="ECO:0000313" key="8">
    <source>
        <dbReference type="Proteomes" id="UP000282674"/>
    </source>
</evidence>
<evidence type="ECO:0000259" key="6">
    <source>
        <dbReference type="PROSITE" id="PS50977"/>
    </source>
</evidence>
<evidence type="ECO:0000313" key="7">
    <source>
        <dbReference type="EMBL" id="RMI39961.1"/>
    </source>
</evidence>